<dbReference type="Proteomes" id="UP000075243">
    <property type="component" value="Unassembled WGS sequence"/>
</dbReference>
<feature type="non-terminal residue" evidence="1">
    <location>
        <position position="1"/>
    </location>
</feature>
<gene>
    <name evidence="1" type="ORF">KK1_025888</name>
</gene>
<keyword evidence="2" id="KW-1185">Reference proteome</keyword>
<organism evidence="1 2">
    <name type="scientific">Cajanus cajan</name>
    <name type="common">Pigeon pea</name>
    <name type="synonym">Cajanus indicus</name>
    <dbReference type="NCBI Taxonomy" id="3821"/>
    <lineage>
        <taxon>Eukaryota</taxon>
        <taxon>Viridiplantae</taxon>
        <taxon>Streptophyta</taxon>
        <taxon>Embryophyta</taxon>
        <taxon>Tracheophyta</taxon>
        <taxon>Spermatophyta</taxon>
        <taxon>Magnoliopsida</taxon>
        <taxon>eudicotyledons</taxon>
        <taxon>Gunneridae</taxon>
        <taxon>Pentapetalae</taxon>
        <taxon>rosids</taxon>
        <taxon>fabids</taxon>
        <taxon>Fabales</taxon>
        <taxon>Fabaceae</taxon>
        <taxon>Papilionoideae</taxon>
        <taxon>50 kb inversion clade</taxon>
        <taxon>NPAAA clade</taxon>
        <taxon>indigoferoid/millettioid clade</taxon>
        <taxon>Phaseoleae</taxon>
        <taxon>Cajanus</taxon>
    </lineage>
</organism>
<reference evidence="1" key="1">
    <citation type="journal article" date="2012" name="Nat. Biotechnol.">
        <title>Draft genome sequence of pigeonpea (Cajanus cajan), an orphan legume crop of resource-poor farmers.</title>
        <authorList>
            <person name="Varshney R.K."/>
            <person name="Chen W."/>
            <person name="Li Y."/>
            <person name="Bharti A.K."/>
            <person name="Saxena R.K."/>
            <person name="Schlueter J.A."/>
            <person name="Donoghue M.T."/>
            <person name="Azam S."/>
            <person name="Fan G."/>
            <person name="Whaley A.M."/>
            <person name="Farmer A.D."/>
            <person name="Sheridan J."/>
            <person name="Iwata A."/>
            <person name="Tuteja R."/>
            <person name="Penmetsa R.V."/>
            <person name="Wu W."/>
            <person name="Upadhyaya H.D."/>
            <person name="Yang S.P."/>
            <person name="Shah T."/>
            <person name="Saxena K.B."/>
            <person name="Michael T."/>
            <person name="McCombie W.R."/>
            <person name="Yang B."/>
            <person name="Zhang G."/>
            <person name="Yang H."/>
            <person name="Wang J."/>
            <person name="Spillane C."/>
            <person name="Cook D.R."/>
            <person name="May G.D."/>
            <person name="Xu X."/>
            <person name="Jackson S.A."/>
        </authorList>
    </citation>
    <scope>NUCLEOTIDE SEQUENCE [LARGE SCALE GENOMIC DNA]</scope>
</reference>
<evidence type="ECO:0000313" key="1">
    <source>
        <dbReference type="EMBL" id="KYP52284.1"/>
    </source>
</evidence>
<evidence type="ECO:0000313" key="2">
    <source>
        <dbReference type="Proteomes" id="UP000075243"/>
    </source>
</evidence>
<name>A0A151SBV0_CAJCA</name>
<dbReference type="EMBL" id="KQ483426">
    <property type="protein sequence ID" value="KYP52284.1"/>
    <property type="molecule type" value="Genomic_DNA"/>
</dbReference>
<accession>A0A151SBV0</accession>
<dbReference type="Gramene" id="C.cajan_26635.t">
    <property type="protein sequence ID" value="C.cajan_26635.t.cds1"/>
    <property type="gene ID" value="C.cajan_26635"/>
</dbReference>
<sequence>FMDLHASNNHCEENDLISLVVLFVVRPEDNKMLMNLPTFEEVKVAVFHMDGSGAPRPHRFGGNFF</sequence>
<dbReference type="AlphaFoldDB" id="A0A151SBV0"/>
<proteinExistence type="predicted"/>
<protein>
    <submittedName>
        <fullName evidence="1">Uncharacterized protein</fullName>
    </submittedName>
</protein>